<sequence>MYPHFYTTYRGNWTKEMRPTGCSNQPVLGTTPRNCNDNTCKFFPSVADNGNVTSSLMYLRNLPNITHFCDSKTHVKQAPTKHNVLCNGKDVDSIISANDDFKDVFEVAAPVGDTEFEILRASSRRVVFALDRSNATSEQNVWSALGPRLYALLHVLNRTEPNMEIGLVEFGGDKTET</sequence>
<reference evidence="2" key="1">
    <citation type="submission" date="2020-11" db="EMBL/GenBank/DDBJ databases">
        <authorList>
            <person name="Tran Van P."/>
        </authorList>
    </citation>
    <scope>NUCLEOTIDE SEQUENCE</scope>
</reference>
<evidence type="ECO:0000313" key="3">
    <source>
        <dbReference type="Proteomes" id="UP000678499"/>
    </source>
</evidence>
<name>A0A7R9C043_9CRUS</name>
<dbReference type="EMBL" id="CAJPEX010010019">
    <property type="protein sequence ID" value="CAG0924980.1"/>
    <property type="molecule type" value="Genomic_DNA"/>
</dbReference>
<feature type="non-terminal residue" evidence="2">
    <location>
        <position position="177"/>
    </location>
</feature>
<evidence type="ECO:0000259" key="1">
    <source>
        <dbReference type="Pfam" id="PF08434"/>
    </source>
</evidence>
<dbReference type="InterPro" id="IPR013642">
    <property type="entry name" value="CLCA_N"/>
</dbReference>
<keyword evidence="3" id="KW-1185">Reference proteome</keyword>
<organism evidence="2">
    <name type="scientific">Notodromas monacha</name>
    <dbReference type="NCBI Taxonomy" id="399045"/>
    <lineage>
        <taxon>Eukaryota</taxon>
        <taxon>Metazoa</taxon>
        <taxon>Ecdysozoa</taxon>
        <taxon>Arthropoda</taxon>
        <taxon>Crustacea</taxon>
        <taxon>Oligostraca</taxon>
        <taxon>Ostracoda</taxon>
        <taxon>Podocopa</taxon>
        <taxon>Podocopida</taxon>
        <taxon>Cypridocopina</taxon>
        <taxon>Cypridoidea</taxon>
        <taxon>Cyprididae</taxon>
        <taxon>Notodromas</taxon>
    </lineage>
</organism>
<protein>
    <recommendedName>
        <fullName evidence="1">Calcium-activated chloride channel N-terminal domain-containing protein</fullName>
    </recommendedName>
</protein>
<feature type="domain" description="Calcium-activated chloride channel N-terminal" evidence="1">
    <location>
        <begin position="33"/>
        <end position="104"/>
    </location>
</feature>
<dbReference type="AlphaFoldDB" id="A0A7R9C043"/>
<dbReference type="Proteomes" id="UP000678499">
    <property type="component" value="Unassembled WGS sequence"/>
</dbReference>
<dbReference type="EMBL" id="OA892056">
    <property type="protein sequence ID" value="CAD7284828.1"/>
    <property type="molecule type" value="Genomic_DNA"/>
</dbReference>
<dbReference type="OrthoDB" id="6371445at2759"/>
<proteinExistence type="predicted"/>
<gene>
    <name evidence="2" type="ORF">NMOB1V02_LOCUS12432</name>
</gene>
<evidence type="ECO:0000313" key="2">
    <source>
        <dbReference type="EMBL" id="CAD7284828.1"/>
    </source>
</evidence>
<dbReference type="Pfam" id="PF08434">
    <property type="entry name" value="CLCA"/>
    <property type="match status" value="1"/>
</dbReference>
<accession>A0A7R9C043</accession>